<organism evidence="23 24">
    <name type="scientific">Hyaloscypha variabilis (strain UAMH 11265 / GT02V1 / F)</name>
    <name type="common">Meliniomyces variabilis</name>
    <dbReference type="NCBI Taxonomy" id="1149755"/>
    <lineage>
        <taxon>Eukaryota</taxon>
        <taxon>Fungi</taxon>
        <taxon>Dikarya</taxon>
        <taxon>Ascomycota</taxon>
        <taxon>Pezizomycotina</taxon>
        <taxon>Leotiomycetes</taxon>
        <taxon>Helotiales</taxon>
        <taxon>Hyaloscyphaceae</taxon>
        <taxon>Hyaloscypha</taxon>
        <taxon>Hyaloscypha variabilis</taxon>
    </lineage>
</organism>
<feature type="transmembrane region" description="Helical" evidence="20">
    <location>
        <begin position="942"/>
        <end position="962"/>
    </location>
</feature>
<dbReference type="FunFam" id="2.40.70.10:FF:000085">
    <property type="entry name" value="Aspartic-type endopeptidase (CtsD), putative"/>
    <property type="match status" value="1"/>
</dbReference>
<keyword evidence="14 20" id="KW-0472">Membrane</keyword>
<evidence type="ECO:0000256" key="20">
    <source>
        <dbReference type="SAM" id="Phobius"/>
    </source>
</evidence>
<feature type="disulfide bond" evidence="18">
    <location>
        <begin position="162"/>
        <end position="167"/>
    </location>
</feature>
<dbReference type="GO" id="GO:0005886">
    <property type="term" value="C:plasma membrane"/>
    <property type="evidence" value="ECO:0007669"/>
    <property type="project" value="UniProtKB-SubCell"/>
</dbReference>
<dbReference type="InterPro" id="IPR021109">
    <property type="entry name" value="Peptidase_aspartic_dom_sf"/>
</dbReference>
<feature type="transmembrane region" description="Helical" evidence="20">
    <location>
        <begin position="752"/>
        <end position="774"/>
    </location>
</feature>
<evidence type="ECO:0000256" key="7">
    <source>
        <dbReference type="ARBA" id="ARBA00022670"/>
    </source>
</evidence>
<proteinExistence type="inferred from homology"/>
<dbReference type="InterPro" id="IPR034164">
    <property type="entry name" value="Pepsin-like_dom"/>
</dbReference>
<feature type="compositionally biased region" description="Low complexity" evidence="19">
    <location>
        <begin position="555"/>
        <end position="569"/>
    </location>
</feature>
<feature type="transmembrane region" description="Helical" evidence="20">
    <location>
        <begin position="664"/>
        <end position="687"/>
    </location>
</feature>
<dbReference type="InterPro" id="IPR001461">
    <property type="entry name" value="Aspartic_peptidase_A1"/>
</dbReference>
<gene>
    <name evidence="23" type="ORF">L207DRAFT_422138</name>
</gene>
<keyword evidence="7" id="KW-0645">Protease</keyword>
<protein>
    <recommendedName>
        <fullName evidence="22">Peptidase A1 domain-containing protein</fullName>
    </recommendedName>
</protein>
<feature type="chain" id="PRO_5014397766" description="Peptidase A1 domain-containing protein" evidence="21">
    <location>
        <begin position="20"/>
        <end position="1036"/>
    </location>
</feature>
<dbReference type="STRING" id="1149755.A0A2J6RZZ5"/>
<comment type="similarity">
    <text evidence="3">Belongs to the peptidase A1 family.</text>
</comment>
<dbReference type="FunFam" id="2.40.70.10:FF:000060">
    <property type="entry name" value="Aspartic-type endopeptidase ctsD"/>
    <property type="match status" value="1"/>
</dbReference>
<feature type="transmembrane region" description="Helical" evidence="20">
    <location>
        <begin position="968"/>
        <end position="991"/>
    </location>
</feature>
<keyword evidence="18" id="KW-1015">Disulfide bond</keyword>
<dbReference type="AlphaFoldDB" id="A0A2J6RZZ5"/>
<dbReference type="PRINTS" id="PR00792">
    <property type="entry name" value="PEPSIN"/>
</dbReference>
<feature type="active site" evidence="17">
    <location>
        <position position="149"/>
    </location>
</feature>
<accession>A0A2J6RZZ5</accession>
<dbReference type="EMBL" id="KZ613941">
    <property type="protein sequence ID" value="PMD44091.1"/>
    <property type="molecule type" value="Genomic_DNA"/>
</dbReference>
<evidence type="ECO:0000256" key="19">
    <source>
        <dbReference type="SAM" id="MobiDB-lite"/>
    </source>
</evidence>
<dbReference type="PANTHER" id="PTHR22950">
    <property type="entry name" value="AMINO ACID TRANSPORTER"/>
    <property type="match status" value="1"/>
</dbReference>
<feature type="transmembrane region" description="Helical" evidence="20">
    <location>
        <begin position="1003"/>
        <end position="1023"/>
    </location>
</feature>
<keyword evidence="10" id="KW-0064">Aspartyl protease</keyword>
<keyword evidence="15" id="KW-0325">Glycoprotein</keyword>
<dbReference type="InterPro" id="IPR013057">
    <property type="entry name" value="AA_transpt_TM"/>
</dbReference>
<feature type="transmembrane region" description="Helical" evidence="20">
    <location>
        <begin position="708"/>
        <end position="732"/>
    </location>
</feature>
<comment type="similarity">
    <text evidence="4">Belongs to the amino acid/polyamine transporter 2 family.</text>
</comment>
<evidence type="ECO:0000313" key="23">
    <source>
        <dbReference type="EMBL" id="PMD44091.1"/>
    </source>
</evidence>
<evidence type="ECO:0000256" key="10">
    <source>
        <dbReference type="ARBA" id="ARBA00022750"/>
    </source>
</evidence>
<keyword evidence="11" id="KW-0378">Hydrolase</keyword>
<dbReference type="Gene3D" id="2.40.70.10">
    <property type="entry name" value="Acid Proteases"/>
    <property type="match status" value="2"/>
</dbReference>
<evidence type="ECO:0000256" key="6">
    <source>
        <dbReference type="ARBA" id="ARBA00022475"/>
    </source>
</evidence>
<dbReference type="CDD" id="cd05471">
    <property type="entry name" value="pepsin_like"/>
    <property type="match status" value="1"/>
</dbReference>
<name>A0A2J6RZZ5_HYAVF</name>
<evidence type="ECO:0000256" key="15">
    <source>
        <dbReference type="ARBA" id="ARBA00023180"/>
    </source>
</evidence>
<dbReference type="Pfam" id="PF00026">
    <property type="entry name" value="Asp"/>
    <property type="match status" value="1"/>
</dbReference>
<feature type="active site" evidence="17">
    <location>
        <position position="330"/>
    </location>
</feature>
<keyword evidence="8 20" id="KW-0812">Transmembrane</keyword>
<dbReference type="GO" id="GO:0006508">
    <property type="term" value="P:proteolysis"/>
    <property type="evidence" value="ECO:0007669"/>
    <property type="project" value="UniProtKB-KW"/>
</dbReference>
<evidence type="ECO:0000256" key="21">
    <source>
        <dbReference type="SAM" id="SignalP"/>
    </source>
</evidence>
<evidence type="ECO:0000256" key="2">
    <source>
        <dbReference type="ARBA" id="ARBA00004236"/>
    </source>
</evidence>
<evidence type="ECO:0000256" key="8">
    <source>
        <dbReference type="ARBA" id="ARBA00022692"/>
    </source>
</evidence>
<keyword evidence="24" id="KW-1185">Reference proteome</keyword>
<dbReference type="InterPro" id="IPR033121">
    <property type="entry name" value="PEPTIDASE_A1"/>
</dbReference>
<evidence type="ECO:0000256" key="18">
    <source>
        <dbReference type="PIRSR" id="PIRSR601461-2"/>
    </source>
</evidence>
<evidence type="ECO:0000256" key="5">
    <source>
        <dbReference type="ARBA" id="ARBA00022448"/>
    </source>
</evidence>
<dbReference type="GO" id="GO:0015179">
    <property type="term" value="F:L-amino acid transmembrane transporter activity"/>
    <property type="evidence" value="ECO:0007669"/>
    <property type="project" value="TreeGrafter"/>
</dbReference>
<evidence type="ECO:0000313" key="24">
    <source>
        <dbReference type="Proteomes" id="UP000235786"/>
    </source>
</evidence>
<evidence type="ECO:0000256" key="14">
    <source>
        <dbReference type="ARBA" id="ARBA00023136"/>
    </source>
</evidence>
<keyword evidence="12" id="KW-0029">Amino-acid transport</keyword>
<evidence type="ECO:0000256" key="4">
    <source>
        <dbReference type="ARBA" id="ARBA00008066"/>
    </source>
</evidence>
<dbReference type="PROSITE" id="PS51767">
    <property type="entry name" value="PEPTIDASE_A1"/>
    <property type="match status" value="1"/>
</dbReference>
<dbReference type="GO" id="GO:0004190">
    <property type="term" value="F:aspartic-type endopeptidase activity"/>
    <property type="evidence" value="ECO:0007669"/>
    <property type="project" value="UniProtKB-KW"/>
</dbReference>
<evidence type="ECO:0000256" key="3">
    <source>
        <dbReference type="ARBA" id="ARBA00007447"/>
    </source>
</evidence>
<feature type="signal peptide" evidence="21">
    <location>
        <begin position="1"/>
        <end position="19"/>
    </location>
</feature>
<keyword evidence="9 21" id="KW-0732">Signal</keyword>
<feature type="domain" description="Peptidase A1" evidence="22">
    <location>
        <begin position="131"/>
        <end position="437"/>
    </location>
</feature>
<evidence type="ECO:0000256" key="11">
    <source>
        <dbReference type="ARBA" id="ARBA00022801"/>
    </source>
</evidence>
<feature type="transmembrane region" description="Helical" evidence="20">
    <location>
        <begin position="869"/>
        <end position="890"/>
    </location>
</feature>
<evidence type="ECO:0000256" key="13">
    <source>
        <dbReference type="ARBA" id="ARBA00022989"/>
    </source>
</evidence>
<feature type="transmembrane region" description="Helical" evidence="20">
    <location>
        <begin position="902"/>
        <end position="921"/>
    </location>
</feature>
<keyword evidence="6" id="KW-1003">Cell membrane</keyword>
<evidence type="ECO:0000259" key="22">
    <source>
        <dbReference type="PROSITE" id="PS51767"/>
    </source>
</evidence>
<evidence type="ECO:0000256" key="16">
    <source>
        <dbReference type="ARBA" id="ARBA00023288"/>
    </source>
</evidence>
<dbReference type="Pfam" id="PF01490">
    <property type="entry name" value="Aa_trans"/>
    <property type="match status" value="1"/>
</dbReference>
<feature type="transmembrane region" description="Helical" evidence="20">
    <location>
        <begin position="786"/>
        <end position="807"/>
    </location>
</feature>
<dbReference type="OrthoDB" id="28208at2759"/>
<reference evidence="23 24" key="1">
    <citation type="submission" date="2016-04" db="EMBL/GenBank/DDBJ databases">
        <title>A degradative enzymes factory behind the ericoid mycorrhizal symbiosis.</title>
        <authorList>
            <consortium name="DOE Joint Genome Institute"/>
            <person name="Martino E."/>
            <person name="Morin E."/>
            <person name="Grelet G."/>
            <person name="Kuo A."/>
            <person name="Kohler A."/>
            <person name="Daghino S."/>
            <person name="Barry K."/>
            <person name="Choi C."/>
            <person name="Cichocki N."/>
            <person name="Clum A."/>
            <person name="Copeland A."/>
            <person name="Hainaut M."/>
            <person name="Haridas S."/>
            <person name="Labutti K."/>
            <person name="Lindquist E."/>
            <person name="Lipzen A."/>
            <person name="Khouja H.-R."/>
            <person name="Murat C."/>
            <person name="Ohm R."/>
            <person name="Olson A."/>
            <person name="Spatafora J."/>
            <person name="Veneault-Fourrey C."/>
            <person name="Henrissat B."/>
            <person name="Grigoriev I."/>
            <person name="Martin F."/>
            <person name="Perotto S."/>
        </authorList>
    </citation>
    <scope>NUCLEOTIDE SEQUENCE [LARGE SCALE GENOMIC DNA]</scope>
    <source>
        <strain evidence="23 24">F</strain>
    </source>
</reference>
<evidence type="ECO:0000256" key="1">
    <source>
        <dbReference type="ARBA" id="ARBA00004141"/>
    </source>
</evidence>
<keyword evidence="13 20" id="KW-1133">Transmembrane helix</keyword>
<dbReference type="Proteomes" id="UP000235786">
    <property type="component" value="Unassembled WGS sequence"/>
</dbReference>
<dbReference type="SUPFAM" id="SSF50630">
    <property type="entry name" value="Acid proteases"/>
    <property type="match status" value="1"/>
</dbReference>
<dbReference type="PANTHER" id="PTHR22950:SF458">
    <property type="entry name" value="SODIUM-COUPLED NEUTRAL AMINO ACID TRANSPORTER 11-RELATED"/>
    <property type="match status" value="1"/>
</dbReference>
<comment type="subcellular location">
    <subcellularLocation>
        <location evidence="2">Cell membrane</location>
    </subcellularLocation>
    <subcellularLocation>
        <location evidence="1">Membrane</location>
        <topology evidence="1">Multi-pass membrane protein</topology>
    </subcellularLocation>
</comment>
<evidence type="ECO:0000256" key="12">
    <source>
        <dbReference type="ARBA" id="ARBA00022970"/>
    </source>
</evidence>
<evidence type="ECO:0000256" key="17">
    <source>
        <dbReference type="PIRSR" id="PIRSR601461-1"/>
    </source>
</evidence>
<feature type="transmembrane region" description="Helical" evidence="20">
    <location>
        <begin position="827"/>
        <end position="848"/>
    </location>
</feature>
<keyword evidence="16" id="KW-0449">Lipoprotein</keyword>
<sequence length="1036" mass="111689">MHLLSTLISITALVSSTNAFFPYWPPYMCHKDGSCAETPPSARDLTEEVAGVASLKISQRRPKIEFSRDEQVRHNINKLVRKYNLPSQVRDPMREIVEKRGGTNTYAIQSAATPTQTNSAGIDQDGTDFSYFAQVGLGSANTELYMLLDTGASTTWVMGPSCTSDACKSHDNFGAPDSKTFQASTESFFVAYGAGNVSGLLASDSLSIAGMKFQMTFGIANNTSDDFEYFPIDGILGLSLAKSDVPSFLDTLVASKAIKSNIFGISLNRASDGPNTGEINFGAVDTSKFTGSLNYIPVASNGAGDWAIPMANVGFGNNQAGVTGKLAYIDTGTSFIFAPPDQAATFYGIVPGAIIQSTGATVTYTVPCDTTTALTFTFGTTTYSVSSKDWVSASVNGVCTGNVYGRAIITDAWLLGDTFLKNVYAVFDVDQTRLEGREELVHSKGHVIIMDQYIALTFRSFHQNDSKLGPKCMIAQETTSPSYNPLTNLIAQCFLDSSMAKAKTNDIRRDGQNADDPPNEEDRGLLSRNSSDDEEEDIVVHHGQDSPPPTPRTPRTPNRVRFDLPPALDTDLDDNDAPPPYVDSPLSGRREPRPQALLPLLTDIEAPSVTLAASPWGDDDVQEWAERERLRPKSGLRSAFMNMANSIIGAGIIGQPYAFRQAGLLTGIILLIVLTITVDWTIRLIVINSKLSGSNSFQGTVEHCFGKPGLIAISIAQWAFAFGGMVAFGIIVGDSIPHVLAAVFPGLGDIPVLSLLTNRRAVIVVFILGVSYPLSLYRDIAKLAKASTLALISMVVILITVVTQGFFVPKESRGTFDLPLMTINSGVFQAIGVISFAFVCHHNSLLIYGSLKTPTIDRFAKVTHYSTGISMVACLLMALAGFLSFGSLTQGNVLNNFPSDNIMVNIARLCFGLNMLTTLPLEAFVCREVMFNYWFPGEPFNMNLHLIFSSSLVVSAMLLSLITCDLGAVFELIGATSACALAYILPPLCYLKLSTRSWKTAPAVGCVVFGFVVMGISLVQAITKMIRNEGGVSQCR</sequence>
<feature type="region of interest" description="Disordered" evidence="19">
    <location>
        <begin position="508"/>
        <end position="592"/>
    </location>
</feature>
<keyword evidence="5" id="KW-0813">Transport</keyword>
<dbReference type="GO" id="GO:0005783">
    <property type="term" value="C:endoplasmic reticulum"/>
    <property type="evidence" value="ECO:0007669"/>
    <property type="project" value="TreeGrafter"/>
</dbReference>
<evidence type="ECO:0000256" key="9">
    <source>
        <dbReference type="ARBA" id="ARBA00022729"/>
    </source>
</evidence>